<evidence type="ECO:0000256" key="1">
    <source>
        <dbReference type="ARBA" id="ARBA00022908"/>
    </source>
</evidence>
<comment type="caution">
    <text evidence="4">The sequence shown here is derived from an EMBL/GenBank/DDBJ whole genome shotgun (WGS) entry which is preliminary data.</text>
</comment>
<evidence type="ECO:0000256" key="2">
    <source>
        <dbReference type="ARBA" id="ARBA00023172"/>
    </source>
</evidence>
<dbReference type="PANTHER" id="PTHR30349">
    <property type="entry name" value="PHAGE INTEGRASE-RELATED"/>
    <property type="match status" value="1"/>
</dbReference>
<dbReference type="SUPFAM" id="SSF56349">
    <property type="entry name" value="DNA breaking-rejoining enzymes"/>
    <property type="match status" value="1"/>
</dbReference>
<evidence type="ECO:0000259" key="3">
    <source>
        <dbReference type="PROSITE" id="PS51898"/>
    </source>
</evidence>
<dbReference type="GO" id="GO:0015074">
    <property type="term" value="P:DNA integration"/>
    <property type="evidence" value="ECO:0007669"/>
    <property type="project" value="UniProtKB-KW"/>
</dbReference>
<keyword evidence="5" id="KW-1185">Reference proteome</keyword>
<evidence type="ECO:0000313" key="5">
    <source>
        <dbReference type="Proteomes" id="UP000053675"/>
    </source>
</evidence>
<dbReference type="InterPro" id="IPR002104">
    <property type="entry name" value="Integrase_catalytic"/>
</dbReference>
<dbReference type="Proteomes" id="UP000053675">
    <property type="component" value="Unassembled WGS sequence"/>
</dbReference>
<accession>A0A084U7A5</accession>
<dbReference type="PROSITE" id="PS51898">
    <property type="entry name" value="TYR_RECOMBINASE"/>
    <property type="match status" value="1"/>
</dbReference>
<evidence type="ECO:0000313" key="4">
    <source>
        <dbReference type="EMBL" id="KFB08841.1"/>
    </source>
</evidence>
<name>A0A084U7A5_9HYPH</name>
<dbReference type="PANTHER" id="PTHR30349:SF64">
    <property type="entry name" value="PROPHAGE INTEGRASE INTD-RELATED"/>
    <property type="match status" value="1"/>
</dbReference>
<dbReference type="AlphaFoldDB" id="A0A084U7A5"/>
<dbReference type="InterPro" id="IPR011010">
    <property type="entry name" value="DNA_brk_join_enz"/>
</dbReference>
<dbReference type="InterPro" id="IPR050090">
    <property type="entry name" value="Tyrosine_recombinase_XerCD"/>
</dbReference>
<dbReference type="EMBL" id="JMQM01000002">
    <property type="protein sequence ID" value="KFB08841.1"/>
    <property type="molecule type" value="Genomic_DNA"/>
</dbReference>
<dbReference type="OrthoDB" id="7216962at2"/>
<proteinExistence type="predicted"/>
<sequence length="331" mass="37186">MSLKLYRRRGGKIWHYRGTIAGRRIRGSTETEDKTRAQRIAAEREQREWTRHLDGPGATLTFADAAIAYREAGKPTRFLERVEDYWRDTLVRDVTDQAVRSAAIKLYPVGSAATRNRQAVVPTQAVINYAAENGWCAYLKVKRFKVDAKIKQPATLEWAEAFAAHASPHLGALCLFMFGTGARISEAVAVTWGDVDLSARTVTIRQTKVGNERIAHLQPRLVAALSNIPSNRRPDERVFRYMHRENVRKVWDKTITRAGIKRLSPHSCRHGFATTMLHAGIDVKTVAKMGGWRDVTTLVKTYAHAMGDRTVTDVVFGTNLTQEQTDKVASS</sequence>
<organism evidence="4 5">
    <name type="scientific">Nitratireductor basaltis</name>
    <dbReference type="NCBI Taxonomy" id="472175"/>
    <lineage>
        <taxon>Bacteria</taxon>
        <taxon>Pseudomonadati</taxon>
        <taxon>Pseudomonadota</taxon>
        <taxon>Alphaproteobacteria</taxon>
        <taxon>Hyphomicrobiales</taxon>
        <taxon>Phyllobacteriaceae</taxon>
        <taxon>Nitratireductor</taxon>
    </lineage>
</organism>
<dbReference type="InterPro" id="IPR013762">
    <property type="entry name" value="Integrase-like_cat_sf"/>
</dbReference>
<dbReference type="Pfam" id="PF00589">
    <property type="entry name" value="Phage_integrase"/>
    <property type="match status" value="1"/>
</dbReference>
<gene>
    <name evidence="4" type="ORF">EL18_03095</name>
</gene>
<dbReference type="STRING" id="472175.EL18_03095"/>
<dbReference type="Gene3D" id="1.10.443.10">
    <property type="entry name" value="Intergrase catalytic core"/>
    <property type="match status" value="1"/>
</dbReference>
<dbReference type="PATRIC" id="fig|472175.3.peg.3093"/>
<feature type="domain" description="Tyr recombinase" evidence="3">
    <location>
        <begin position="149"/>
        <end position="316"/>
    </location>
</feature>
<dbReference type="eggNOG" id="COG0582">
    <property type="taxonomic scope" value="Bacteria"/>
</dbReference>
<dbReference type="GO" id="GO:0006310">
    <property type="term" value="P:DNA recombination"/>
    <property type="evidence" value="ECO:0007669"/>
    <property type="project" value="UniProtKB-KW"/>
</dbReference>
<protein>
    <submittedName>
        <fullName evidence="4">Integrase</fullName>
    </submittedName>
</protein>
<dbReference type="CDD" id="cd00796">
    <property type="entry name" value="INT_Rci_Hp1_C"/>
    <property type="match status" value="1"/>
</dbReference>
<dbReference type="GO" id="GO:0003677">
    <property type="term" value="F:DNA binding"/>
    <property type="evidence" value="ECO:0007669"/>
    <property type="project" value="InterPro"/>
</dbReference>
<reference evidence="4 5" key="1">
    <citation type="submission" date="2014-05" db="EMBL/GenBank/DDBJ databases">
        <title>Draft Genome Sequence of Nitratireductor basaltis Strain UMTGB225, A Marine Bacterium Isolated from Green Barrel Tunicate.</title>
        <authorList>
            <person name="Gan H.Y."/>
        </authorList>
    </citation>
    <scope>NUCLEOTIDE SEQUENCE [LARGE SCALE GENOMIC DNA]</scope>
    <source>
        <strain evidence="4 5">UMTGB225</strain>
    </source>
</reference>
<keyword evidence="1" id="KW-0229">DNA integration</keyword>
<keyword evidence="2" id="KW-0233">DNA recombination</keyword>
<dbReference type="RefSeq" id="WP_036486044.1">
    <property type="nucleotide sequence ID" value="NZ_JMQM01000002.1"/>
</dbReference>